<name>I0HS33_RUBGI</name>
<keyword evidence="2" id="KW-1185">Reference proteome</keyword>
<organism evidence="1 2">
    <name type="scientific">Rubrivivax gelatinosus (strain NBRC 100245 / IL144)</name>
    <dbReference type="NCBI Taxonomy" id="983917"/>
    <lineage>
        <taxon>Bacteria</taxon>
        <taxon>Pseudomonadati</taxon>
        <taxon>Pseudomonadota</taxon>
        <taxon>Betaproteobacteria</taxon>
        <taxon>Burkholderiales</taxon>
        <taxon>Sphaerotilaceae</taxon>
        <taxon>Rubrivivax</taxon>
    </lineage>
</organism>
<dbReference type="PATRIC" id="fig|983917.3.peg.2411"/>
<dbReference type="RefSeq" id="WP_014428682.1">
    <property type="nucleotide sequence ID" value="NC_017075.1"/>
</dbReference>
<dbReference type="SUPFAM" id="SSF88713">
    <property type="entry name" value="Glycoside hydrolase/deacetylase"/>
    <property type="match status" value="1"/>
</dbReference>
<evidence type="ECO:0000313" key="1">
    <source>
        <dbReference type="EMBL" id="BAL95820.1"/>
    </source>
</evidence>
<proteinExistence type="predicted"/>
<sequence length="266" mass="29017">MRLTARGPRRHVAVVMHDVADSRWAGCARVLAQAQRVARECDVVLPLTLLVVPRMHGQPASAEFLHWLRRQAQAGHELALHGYTHLDDGPAAAGPLEHWRRHWYTAGEGEFAALGREQAAERLQLGLQWAEREGLPMAGFVAPAWLLGDGGWDAVRAGPFAYTCTLGRVVALPGGEALAAPSFVFSTRAAWRVHASVAWNRLLGLTQRQRPLQRFELHPADCDAGAVSRCWSDLLRSALRSRHPVTLGQAAAIARRLGTRPATAAG</sequence>
<accession>I0HS33</accession>
<dbReference type="EMBL" id="AP012320">
    <property type="protein sequence ID" value="BAL95820.1"/>
    <property type="molecule type" value="Genomic_DNA"/>
</dbReference>
<reference evidence="1 2" key="1">
    <citation type="journal article" date="2012" name="J. Bacteriol.">
        <title>Complete genome sequence of phototrophic betaproteobacterium Rubrivivax gelatinosus IL144.</title>
        <authorList>
            <person name="Nagashima S."/>
            <person name="Kamimura A."/>
            <person name="Shimizu T."/>
            <person name="Nakamura-isaki S."/>
            <person name="Aono E."/>
            <person name="Sakamoto K."/>
            <person name="Ichikawa N."/>
            <person name="Nakazawa H."/>
            <person name="Sekine M."/>
            <person name="Yamazaki S."/>
            <person name="Fujita N."/>
            <person name="Shimada K."/>
            <person name="Hanada S."/>
            <person name="Nagashima K.V.P."/>
        </authorList>
    </citation>
    <scope>NUCLEOTIDE SEQUENCE [LARGE SCALE GENOMIC DNA]</scope>
    <source>
        <strain evidence="2">NBRC 100245 / IL144</strain>
    </source>
</reference>
<protein>
    <recommendedName>
        <fullName evidence="3">Deacetylase</fullName>
    </recommendedName>
</protein>
<dbReference type="KEGG" id="rge:RGE_24790"/>
<gene>
    <name evidence="1" type="ordered locus">RGE_24790</name>
</gene>
<evidence type="ECO:0000313" key="2">
    <source>
        <dbReference type="Proteomes" id="UP000007883"/>
    </source>
</evidence>
<dbReference type="HOGENOM" id="CLU_079824_0_0_4"/>
<dbReference type="Gene3D" id="3.20.20.370">
    <property type="entry name" value="Glycoside hydrolase/deacetylase"/>
    <property type="match status" value="1"/>
</dbReference>
<dbReference type="eggNOG" id="COG3233">
    <property type="taxonomic scope" value="Bacteria"/>
</dbReference>
<dbReference type="Pfam" id="PF10096">
    <property type="entry name" value="DUF2334"/>
    <property type="match status" value="1"/>
</dbReference>
<dbReference type="InterPro" id="IPR018763">
    <property type="entry name" value="DUF2334"/>
</dbReference>
<dbReference type="InterPro" id="IPR011330">
    <property type="entry name" value="Glyco_hydro/deAcase_b/a-brl"/>
</dbReference>
<dbReference type="STRING" id="983917.RGE_24790"/>
<dbReference type="Proteomes" id="UP000007883">
    <property type="component" value="Chromosome"/>
</dbReference>
<dbReference type="GO" id="GO:0005975">
    <property type="term" value="P:carbohydrate metabolic process"/>
    <property type="evidence" value="ECO:0007669"/>
    <property type="project" value="InterPro"/>
</dbReference>
<evidence type="ECO:0008006" key="3">
    <source>
        <dbReference type="Google" id="ProtNLM"/>
    </source>
</evidence>
<dbReference type="AlphaFoldDB" id="I0HS33"/>